<sequence>MLTQKRRIHRWKSPLLIATFFSIGFAMILAHCVLYAKLSGRIVGDSASQEEKIRFGTAFAFLTQICLSSSIWAIYTQWFWRIVKKTELTVAALNAAFGVDTSALSLLNPEMIRKVRIGSAMPFFAWTLLLLPFFTPATLCIYPSTDEVQVIAAIPYPDIASSNMNHKFAYSPPQRRGTIQFLDDKSGTFIGPRTILSTLSAATASLGDFLPIDLPFKNSAYSVTFFAPIIKCEDANSTDAKRMDDFLQEEMATKLSTNNEINSAYYGFVPTYNDTGHVFVASKPRQQTPSRATNQLWITFLLPIPDENGKRIKNRHYQICQPHNASYGLTISRQHGYQNVSGSYDILDAVPYPDDGPNDVSDMSYTAFIWAISDQLVGRLAWSARSNQSDTRLAEQFGIIDTPLRNTNLLGSLDLDAFYEFDEDYTLYANENRSLSDQRLQDKAKARNRTLDVLIEELSFNTTVSLMHNSLLTLKTSSLVHLTNDVNRYAYRRYGHFVPYALANLLTLVILIVGIYSYVKDGVMPDRKVQDILSAVKGAEIAQAVRSRKRSVTAVVVGGEFVLRAGPARVDSGGKERD</sequence>
<dbReference type="AlphaFoldDB" id="A0A7C8MGL8"/>
<dbReference type="PANTHER" id="PTHR35041">
    <property type="entry name" value="MEDIATOR OF RNA POLYMERASE II TRANSCRIPTION SUBUNIT 1"/>
    <property type="match status" value="1"/>
</dbReference>
<feature type="transmembrane region" description="Helical" evidence="1">
    <location>
        <begin position="56"/>
        <end position="75"/>
    </location>
</feature>
<evidence type="ECO:0000313" key="2">
    <source>
        <dbReference type="EMBL" id="KAF2876075.1"/>
    </source>
</evidence>
<dbReference type="EMBL" id="JAADJZ010000003">
    <property type="protein sequence ID" value="KAF2876075.1"/>
    <property type="molecule type" value="Genomic_DNA"/>
</dbReference>
<protein>
    <submittedName>
        <fullName evidence="2">Uncharacterized protein</fullName>
    </submittedName>
</protein>
<proteinExistence type="predicted"/>
<organism evidence="2 3">
    <name type="scientific">Massariosphaeria phaeospora</name>
    <dbReference type="NCBI Taxonomy" id="100035"/>
    <lineage>
        <taxon>Eukaryota</taxon>
        <taxon>Fungi</taxon>
        <taxon>Dikarya</taxon>
        <taxon>Ascomycota</taxon>
        <taxon>Pezizomycotina</taxon>
        <taxon>Dothideomycetes</taxon>
        <taxon>Pleosporomycetidae</taxon>
        <taxon>Pleosporales</taxon>
        <taxon>Pleosporales incertae sedis</taxon>
        <taxon>Massariosphaeria</taxon>
    </lineage>
</organism>
<name>A0A7C8MGL8_9PLEO</name>
<feature type="transmembrane region" description="Helical" evidence="1">
    <location>
        <begin position="15"/>
        <end position="36"/>
    </location>
</feature>
<evidence type="ECO:0000256" key="1">
    <source>
        <dbReference type="SAM" id="Phobius"/>
    </source>
</evidence>
<keyword evidence="1" id="KW-1133">Transmembrane helix</keyword>
<reference evidence="2 3" key="1">
    <citation type="submission" date="2020-01" db="EMBL/GenBank/DDBJ databases">
        <authorList>
            <consortium name="DOE Joint Genome Institute"/>
            <person name="Haridas S."/>
            <person name="Albert R."/>
            <person name="Binder M."/>
            <person name="Bloem J."/>
            <person name="Labutti K."/>
            <person name="Salamov A."/>
            <person name="Andreopoulos B."/>
            <person name="Baker S.E."/>
            <person name="Barry K."/>
            <person name="Bills G."/>
            <person name="Bluhm B.H."/>
            <person name="Cannon C."/>
            <person name="Castanera R."/>
            <person name="Culley D.E."/>
            <person name="Daum C."/>
            <person name="Ezra D."/>
            <person name="Gonzalez J.B."/>
            <person name="Henrissat B."/>
            <person name="Kuo A."/>
            <person name="Liang C."/>
            <person name="Lipzen A."/>
            <person name="Lutzoni F."/>
            <person name="Magnuson J."/>
            <person name="Mondo S."/>
            <person name="Nolan M."/>
            <person name="Ohm R."/>
            <person name="Pangilinan J."/>
            <person name="Park H.-J.H."/>
            <person name="Ramirez L."/>
            <person name="Alfaro M."/>
            <person name="Sun H."/>
            <person name="Tritt A."/>
            <person name="Yoshinaga Y."/>
            <person name="Zwiers L.-H.L."/>
            <person name="Turgeon B.G."/>
            <person name="Goodwin S.B."/>
            <person name="Spatafora J.W."/>
            <person name="Crous P.W."/>
            <person name="Grigoriev I.V."/>
        </authorList>
    </citation>
    <scope>NUCLEOTIDE SEQUENCE [LARGE SCALE GENOMIC DNA]</scope>
    <source>
        <strain evidence="2 3">CBS 611.86</strain>
    </source>
</reference>
<dbReference type="OrthoDB" id="5322539at2759"/>
<accession>A0A7C8MGL8</accession>
<comment type="caution">
    <text evidence="2">The sequence shown here is derived from an EMBL/GenBank/DDBJ whole genome shotgun (WGS) entry which is preliminary data.</text>
</comment>
<gene>
    <name evidence="2" type="ORF">BDV95DRAFT_482729</name>
</gene>
<feature type="transmembrane region" description="Helical" evidence="1">
    <location>
        <begin position="497"/>
        <end position="519"/>
    </location>
</feature>
<keyword evidence="3" id="KW-1185">Reference proteome</keyword>
<feature type="transmembrane region" description="Helical" evidence="1">
    <location>
        <begin position="115"/>
        <end position="134"/>
    </location>
</feature>
<evidence type="ECO:0000313" key="3">
    <source>
        <dbReference type="Proteomes" id="UP000481861"/>
    </source>
</evidence>
<dbReference type="Proteomes" id="UP000481861">
    <property type="component" value="Unassembled WGS sequence"/>
</dbReference>
<dbReference type="PANTHER" id="PTHR35041:SF3">
    <property type="entry name" value="FORMYLMETHIONINE DEFORMYLASE-LIKE PROTEIN"/>
    <property type="match status" value="1"/>
</dbReference>
<keyword evidence="1" id="KW-0812">Transmembrane</keyword>
<keyword evidence="1" id="KW-0472">Membrane</keyword>